<evidence type="ECO:0000313" key="1">
    <source>
        <dbReference type="EMBL" id="KAG6494364.1"/>
    </source>
</evidence>
<organism evidence="1 2">
    <name type="scientific">Zingiber officinale</name>
    <name type="common">Ginger</name>
    <name type="synonym">Amomum zingiber</name>
    <dbReference type="NCBI Taxonomy" id="94328"/>
    <lineage>
        <taxon>Eukaryota</taxon>
        <taxon>Viridiplantae</taxon>
        <taxon>Streptophyta</taxon>
        <taxon>Embryophyta</taxon>
        <taxon>Tracheophyta</taxon>
        <taxon>Spermatophyta</taxon>
        <taxon>Magnoliopsida</taxon>
        <taxon>Liliopsida</taxon>
        <taxon>Zingiberales</taxon>
        <taxon>Zingiberaceae</taxon>
        <taxon>Zingiber</taxon>
    </lineage>
</organism>
<name>A0A8J5FV25_ZINOF</name>
<protein>
    <submittedName>
        <fullName evidence="1">Uncharacterized protein</fullName>
    </submittedName>
</protein>
<proteinExistence type="predicted"/>
<dbReference type="AlphaFoldDB" id="A0A8J5FV25"/>
<accession>A0A8J5FV25</accession>
<gene>
    <name evidence="1" type="ORF">ZIOFF_049389</name>
</gene>
<evidence type="ECO:0000313" key="2">
    <source>
        <dbReference type="Proteomes" id="UP000734854"/>
    </source>
</evidence>
<comment type="caution">
    <text evidence="1">The sequence shown here is derived from an EMBL/GenBank/DDBJ whole genome shotgun (WGS) entry which is preliminary data.</text>
</comment>
<dbReference type="Proteomes" id="UP000734854">
    <property type="component" value="Unassembled WGS sequence"/>
</dbReference>
<keyword evidence="2" id="KW-1185">Reference proteome</keyword>
<dbReference type="EMBL" id="JACMSC010000013">
    <property type="protein sequence ID" value="KAG6494364.1"/>
    <property type="molecule type" value="Genomic_DNA"/>
</dbReference>
<sequence length="95" mass="11008">MRWNTKHFSSLLAIDYGHLCGGSAPSFIFRSQWEPTKWHMMTLRVKSYKKMTIGESRSTTLAREVIGEQIYSACKLRDPLSLYRCGLLVKYTAEE</sequence>
<reference evidence="1 2" key="1">
    <citation type="submission" date="2020-08" db="EMBL/GenBank/DDBJ databases">
        <title>Plant Genome Project.</title>
        <authorList>
            <person name="Zhang R.-G."/>
        </authorList>
    </citation>
    <scope>NUCLEOTIDE SEQUENCE [LARGE SCALE GENOMIC DNA]</scope>
    <source>
        <tissue evidence="1">Rhizome</tissue>
    </source>
</reference>